<evidence type="ECO:0008006" key="4">
    <source>
        <dbReference type="Google" id="ProtNLM"/>
    </source>
</evidence>
<proteinExistence type="predicted"/>
<evidence type="ECO:0000256" key="1">
    <source>
        <dbReference type="SAM" id="Phobius"/>
    </source>
</evidence>
<protein>
    <recommendedName>
        <fullName evidence="4">HlyD family secretion protein</fullName>
    </recommendedName>
</protein>
<dbReference type="EMBL" id="FUZZ01000001">
    <property type="protein sequence ID" value="SKC99201.1"/>
    <property type="molecule type" value="Genomic_DNA"/>
</dbReference>
<sequence>MPLINHSFETGSSEMEEIVGIIPPWIIRWGITVLFSIAMLTLAVSCFIRYPDTLNAQVVIEAVNQPGKISIRRGDADQIFKYYVKDGDHVVPDDTLLIWTDRKTGKIHPTITPISGTIYITHGDDEKDILLDIMWVVPQSSKAKIKINYGNKGAGNVKVGQVVKIELHDFPKSEYGFIDGHISSILPIQENGEHVAYVKLKGDEIITSERKIVPILPVMKGTGEILLNDRSIFQRIFGSIFR</sequence>
<keyword evidence="3" id="KW-1185">Reference proteome</keyword>
<dbReference type="STRING" id="393003.SAMN05660461_1403"/>
<keyword evidence="1" id="KW-0812">Transmembrane</keyword>
<dbReference type="Proteomes" id="UP000190166">
    <property type="component" value="Unassembled WGS sequence"/>
</dbReference>
<dbReference type="RefSeq" id="WP_079468669.1">
    <property type="nucleotide sequence ID" value="NZ_FUZZ01000001.1"/>
</dbReference>
<organism evidence="2 3">
    <name type="scientific">Chitinophaga ginsengisegetis</name>
    <dbReference type="NCBI Taxonomy" id="393003"/>
    <lineage>
        <taxon>Bacteria</taxon>
        <taxon>Pseudomonadati</taxon>
        <taxon>Bacteroidota</taxon>
        <taxon>Chitinophagia</taxon>
        <taxon>Chitinophagales</taxon>
        <taxon>Chitinophagaceae</taxon>
        <taxon>Chitinophaga</taxon>
    </lineage>
</organism>
<feature type="transmembrane region" description="Helical" evidence="1">
    <location>
        <begin position="25"/>
        <end position="48"/>
    </location>
</feature>
<reference evidence="2 3" key="1">
    <citation type="submission" date="2017-02" db="EMBL/GenBank/DDBJ databases">
        <authorList>
            <person name="Peterson S.W."/>
        </authorList>
    </citation>
    <scope>NUCLEOTIDE SEQUENCE [LARGE SCALE GENOMIC DNA]</scope>
    <source>
        <strain evidence="2 3">DSM 18108</strain>
    </source>
</reference>
<evidence type="ECO:0000313" key="2">
    <source>
        <dbReference type="EMBL" id="SKC99201.1"/>
    </source>
</evidence>
<keyword evidence="1" id="KW-1133">Transmembrane helix</keyword>
<accession>A0A1T5NFC6</accession>
<dbReference type="AlphaFoldDB" id="A0A1T5NFC6"/>
<gene>
    <name evidence="2" type="ORF">SAMN05660461_1403</name>
</gene>
<evidence type="ECO:0000313" key="3">
    <source>
        <dbReference type="Proteomes" id="UP000190166"/>
    </source>
</evidence>
<keyword evidence="1" id="KW-0472">Membrane</keyword>
<name>A0A1T5NFC6_9BACT</name>